<dbReference type="Pfam" id="PF00027">
    <property type="entry name" value="cNMP_binding"/>
    <property type="match status" value="1"/>
</dbReference>
<dbReference type="InterPro" id="IPR018490">
    <property type="entry name" value="cNMP-bd_dom_sf"/>
</dbReference>
<reference evidence="2" key="1">
    <citation type="journal article" date="2015" name="Nature">
        <title>Complex archaea that bridge the gap between prokaryotes and eukaryotes.</title>
        <authorList>
            <person name="Spang A."/>
            <person name="Saw J.H."/>
            <person name="Jorgensen S.L."/>
            <person name="Zaremba-Niedzwiedzka K."/>
            <person name="Martijn J."/>
            <person name="Lind A.E."/>
            <person name="van Eijk R."/>
            <person name="Schleper C."/>
            <person name="Guy L."/>
            <person name="Ettema T.J."/>
        </authorList>
    </citation>
    <scope>NUCLEOTIDE SEQUENCE</scope>
</reference>
<gene>
    <name evidence="2" type="ORF">LCGC14_2971860</name>
</gene>
<proteinExistence type="predicted"/>
<accession>A0A0F9A0F0</accession>
<dbReference type="EMBL" id="LAZR01060437">
    <property type="protein sequence ID" value="KKK65666.1"/>
    <property type="molecule type" value="Genomic_DNA"/>
</dbReference>
<evidence type="ECO:0000259" key="1">
    <source>
        <dbReference type="PROSITE" id="PS50042"/>
    </source>
</evidence>
<dbReference type="CDD" id="cd00038">
    <property type="entry name" value="CAP_ED"/>
    <property type="match status" value="1"/>
</dbReference>
<protein>
    <recommendedName>
        <fullName evidence="1">Cyclic nucleotide-binding domain-containing protein</fullName>
    </recommendedName>
</protein>
<comment type="caution">
    <text evidence="2">The sequence shown here is derived from an EMBL/GenBank/DDBJ whole genome shotgun (WGS) entry which is preliminary data.</text>
</comment>
<organism evidence="2">
    <name type="scientific">marine sediment metagenome</name>
    <dbReference type="NCBI Taxonomy" id="412755"/>
    <lineage>
        <taxon>unclassified sequences</taxon>
        <taxon>metagenomes</taxon>
        <taxon>ecological metagenomes</taxon>
    </lineage>
</organism>
<feature type="non-terminal residue" evidence="2">
    <location>
        <position position="70"/>
    </location>
</feature>
<dbReference type="SUPFAM" id="SSF51206">
    <property type="entry name" value="cAMP-binding domain-like"/>
    <property type="match status" value="1"/>
</dbReference>
<sequence length="70" mass="7697">MANPLQLSIVNFTQSSYIIVEGKQDANCFFIIRSGQVRLFKEAELVEEEKGVVLGPGDFFGVVSTMSSHS</sequence>
<dbReference type="InterPro" id="IPR000595">
    <property type="entry name" value="cNMP-bd_dom"/>
</dbReference>
<dbReference type="Gene3D" id="2.60.120.10">
    <property type="entry name" value="Jelly Rolls"/>
    <property type="match status" value="1"/>
</dbReference>
<dbReference type="PROSITE" id="PS50042">
    <property type="entry name" value="CNMP_BINDING_3"/>
    <property type="match status" value="1"/>
</dbReference>
<dbReference type="InterPro" id="IPR014710">
    <property type="entry name" value="RmlC-like_jellyroll"/>
</dbReference>
<name>A0A0F9A0F0_9ZZZZ</name>
<feature type="domain" description="Cyclic nucleotide-binding" evidence="1">
    <location>
        <begin position="1"/>
        <end position="70"/>
    </location>
</feature>
<dbReference type="AlphaFoldDB" id="A0A0F9A0F0"/>
<evidence type="ECO:0000313" key="2">
    <source>
        <dbReference type="EMBL" id="KKK65666.1"/>
    </source>
</evidence>